<evidence type="ECO:0000313" key="2">
    <source>
        <dbReference type="EMBL" id="PLW44012.1"/>
    </source>
</evidence>
<name>A0A2N5V1X7_9BASI</name>
<dbReference type="EMBL" id="PGCJ01000141">
    <property type="protein sequence ID" value="PLW44012.1"/>
    <property type="molecule type" value="Genomic_DNA"/>
</dbReference>
<comment type="caution">
    <text evidence="2">The sequence shown here is derived from an EMBL/GenBank/DDBJ whole genome shotgun (WGS) entry which is preliminary data.</text>
</comment>
<dbReference type="AlphaFoldDB" id="A0A2N5V1X7"/>
<reference evidence="2 3" key="1">
    <citation type="submission" date="2017-11" db="EMBL/GenBank/DDBJ databases">
        <title>De novo assembly and phasing of dikaryotic genomes from two isolates of Puccinia coronata f. sp. avenae, the causal agent of oat crown rust.</title>
        <authorList>
            <person name="Miller M.E."/>
            <person name="Zhang Y."/>
            <person name="Omidvar V."/>
            <person name="Sperschneider J."/>
            <person name="Schwessinger B."/>
            <person name="Raley C."/>
            <person name="Palmer J.M."/>
            <person name="Garnica D."/>
            <person name="Upadhyaya N."/>
            <person name="Rathjen J."/>
            <person name="Taylor J.M."/>
            <person name="Park R.F."/>
            <person name="Dodds P.N."/>
            <person name="Hirsch C.D."/>
            <person name="Kianian S.F."/>
            <person name="Figueroa M."/>
        </authorList>
    </citation>
    <scope>NUCLEOTIDE SEQUENCE [LARGE SCALE GENOMIC DNA]</scope>
    <source>
        <strain evidence="2">12NC29</strain>
    </source>
</reference>
<accession>A0A2N5V1X7</accession>
<gene>
    <name evidence="2" type="ORF">PCANC_08545</name>
</gene>
<feature type="region of interest" description="Disordered" evidence="1">
    <location>
        <begin position="94"/>
        <end position="187"/>
    </location>
</feature>
<feature type="compositionally biased region" description="Basic and acidic residues" evidence="1">
    <location>
        <begin position="161"/>
        <end position="170"/>
    </location>
</feature>
<evidence type="ECO:0000256" key="1">
    <source>
        <dbReference type="SAM" id="MobiDB-lite"/>
    </source>
</evidence>
<keyword evidence="3" id="KW-1185">Reference proteome</keyword>
<organism evidence="2 3">
    <name type="scientific">Puccinia coronata f. sp. avenae</name>
    <dbReference type="NCBI Taxonomy" id="200324"/>
    <lineage>
        <taxon>Eukaryota</taxon>
        <taxon>Fungi</taxon>
        <taxon>Dikarya</taxon>
        <taxon>Basidiomycota</taxon>
        <taxon>Pucciniomycotina</taxon>
        <taxon>Pucciniomycetes</taxon>
        <taxon>Pucciniales</taxon>
        <taxon>Pucciniaceae</taxon>
        <taxon>Puccinia</taxon>
    </lineage>
</organism>
<protein>
    <submittedName>
        <fullName evidence="2">Uncharacterized protein</fullName>
    </submittedName>
</protein>
<evidence type="ECO:0000313" key="3">
    <source>
        <dbReference type="Proteomes" id="UP000235388"/>
    </source>
</evidence>
<sequence>MSMSIAGTPAWHVQLGEGSIPDGFHGHWEMSLRNSMSDRAICAPPPPPPGQATIEEVNVDGDPLVANDNRQSTTTNDLVQLAHELDTAMAVDVADAAAPGLPPPTVGTRPSQNVRSRYPPSGSSVIESNSSNESDEEDEAAGAVLEMGIQGEEEADDGRDDSDGGREERARQRRGNPYILDSVPKAR</sequence>
<proteinExistence type="predicted"/>
<dbReference type="Proteomes" id="UP000235388">
    <property type="component" value="Unassembled WGS sequence"/>
</dbReference>
<feature type="compositionally biased region" description="Low complexity" evidence="1">
    <location>
        <begin position="121"/>
        <end position="132"/>
    </location>
</feature>
<feature type="compositionally biased region" description="Acidic residues" evidence="1">
    <location>
        <begin position="151"/>
        <end position="160"/>
    </location>
</feature>